<organism evidence="2 3">
    <name type="scientific">Triangularia verruculosa</name>
    <dbReference type="NCBI Taxonomy" id="2587418"/>
    <lineage>
        <taxon>Eukaryota</taxon>
        <taxon>Fungi</taxon>
        <taxon>Dikarya</taxon>
        <taxon>Ascomycota</taxon>
        <taxon>Pezizomycotina</taxon>
        <taxon>Sordariomycetes</taxon>
        <taxon>Sordariomycetidae</taxon>
        <taxon>Sordariales</taxon>
        <taxon>Podosporaceae</taxon>
        <taxon>Triangularia</taxon>
    </lineage>
</organism>
<accession>A0AAN7AT24</accession>
<evidence type="ECO:0000313" key="2">
    <source>
        <dbReference type="EMBL" id="KAK4198323.1"/>
    </source>
</evidence>
<protein>
    <recommendedName>
        <fullName evidence="4">Secreted protein</fullName>
    </recommendedName>
</protein>
<dbReference type="EMBL" id="MU863948">
    <property type="protein sequence ID" value="KAK4198323.1"/>
    <property type="molecule type" value="Genomic_DNA"/>
</dbReference>
<sequence>MLATQVLSFFSLAMIGQASVLPATPRDSNNVIVARANICNPGEVGVGTLQQCDISGGCYGTFASILSHDCGRTEAMSNKDQVCANDYSRGWRVSCSGGNPNEVTNPNNKRYANCYKPSKTFCGFGAGISTIYINVKYCCQPI</sequence>
<gene>
    <name evidence="2" type="ORF">QBC40DRAFT_94743</name>
</gene>
<reference evidence="2" key="1">
    <citation type="journal article" date="2023" name="Mol. Phylogenet. Evol.">
        <title>Genome-scale phylogeny and comparative genomics of the fungal order Sordariales.</title>
        <authorList>
            <person name="Hensen N."/>
            <person name="Bonometti L."/>
            <person name="Westerberg I."/>
            <person name="Brannstrom I.O."/>
            <person name="Guillou S."/>
            <person name="Cros-Aarteil S."/>
            <person name="Calhoun S."/>
            <person name="Haridas S."/>
            <person name="Kuo A."/>
            <person name="Mondo S."/>
            <person name="Pangilinan J."/>
            <person name="Riley R."/>
            <person name="LaButti K."/>
            <person name="Andreopoulos B."/>
            <person name="Lipzen A."/>
            <person name="Chen C."/>
            <person name="Yan M."/>
            <person name="Daum C."/>
            <person name="Ng V."/>
            <person name="Clum A."/>
            <person name="Steindorff A."/>
            <person name="Ohm R.A."/>
            <person name="Martin F."/>
            <person name="Silar P."/>
            <person name="Natvig D.O."/>
            <person name="Lalanne C."/>
            <person name="Gautier V."/>
            <person name="Ament-Velasquez S.L."/>
            <person name="Kruys A."/>
            <person name="Hutchinson M.I."/>
            <person name="Powell A.J."/>
            <person name="Barry K."/>
            <person name="Miller A.N."/>
            <person name="Grigoriev I.V."/>
            <person name="Debuchy R."/>
            <person name="Gladieux P."/>
            <person name="Hiltunen Thoren M."/>
            <person name="Johannesson H."/>
        </authorList>
    </citation>
    <scope>NUCLEOTIDE SEQUENCE</scope>
    <source>
        <strain evidence="2">CBS 315.58</strain>
    </source>
</reference>
<evidence type="ECO:0000256" key="1">
    <source>
        <dbReference type="SAM" id="SignalP"/>
    </source>
</evidence>
<keyword evidence="3" id="KW-1185">Reference proteome</keyword>
<comment type="caution">
    <text evidence="2">The sequence shown here is derived from an EMBL/GenBank/DDBJ whole genome shotgun (WGS) entry which is preliminary data.</text>
</comment>
<proteinExistence type="predicted"/>
<evidence type="ECO:0000313" key="3">
    <source>
        <dbReference type="Proteomes" id="UP001303160"/>
    </source>
</evidence>
<name>A0AAN7AT24_9PEZI</name>
<feature type="chain" id="PRO_5042961492" description="Secreted protein" evidence="1">
    <location>
        <begin position="19"/>
        <end position="142"/>
    </location>
</feature>
<keyword evidence="1" id="KW-0732">Signal</keyword>
<reference evidence="2" key="2">
    <citation type="submission" date="2023-05" db="EMBL/GenBank/DDBJ databases">
        <authorList>
            <consortium name="Lawrence Berkeley National Laboratory"/>
            <person name="Steindorff A."/>
            <person name="Hensen N."/>
            <person name="Bonometti L."/>
            <person name="Westerberg I."/>
            <person name="Brannstrom I.O."/>
            <person name="Guillou S."/>
            <person name="Cros-Aarteil S."/>
            <person name="Calhoun S."/>
            <person name="Haridas S."/>
            <person name="Kuo A."/>
            <person name="Mondo S."/>
            <person name="Pangilinan J."/>
            <person name="Riley R."/>
            <person name="Labutti K."/>
            <person name="Andreopoulos B."/>
            <person name="Lipzen A."/>
            <person name="Chen C."/>
            <person name="Yanf M."/>
            <person name="Daum C."/>
            <person name="Ng V."/>
            <person name="Clum A."/>
            <person name="Ohm R."/>
            <person name="Martin F."/>
            <person name="Silar P."/>
            <person name="Natvig D."/>
            <person name="Lalanne C."/>
            <person name="Gautier V."/>
            <person name="Ament-Velasquez S.L."/>
            <person name="Kruys A."/>
            <person name="Hutchinson M.I."/>
            <person name="Powell A.J."/>
            <person name="Barry K."/>
            <person name="Miller A.N."/>
            <person name="Grigoriev I.V."/>
            <person name="Debuchy R."/>
            <person name="Gladieux P."/>
            <person name="Thoren M.H."/>
            <person name="Johannesson H."/>
        </authorList>
    </citation>
    <scope>NUCLEOTIDE SEQUENCE</scope>
    <source>
        <strain evidence="2">CBS 315.58</strain>
    </source>
</reference>
<evidence type="ECO:0008006" key="4">
    <source>
        <dbReference type="Google" id="ProtNLM"/>
    </source>
</evidence>
<feature type="signal peptide" evidence="1">
    <location>
        <begin position="1"/>
        <end position="18"/>
    </location>
</feature>
<dbReference type="AlphaFoldDB" id="A0AAN7AT24"/>
<dbReference type="Proteomes" id="UP001303160">
    <property type="component" value="Unassembled WGS sequence"/>
</dbReference>